<evidence type="ECO:0000313" key="2">
    <source>
        <dbReference type="Proteomes" id="UP000044026"/>
    </source>
</evidence>
<name>A0A0B7H2L5_9FLAO</name>
<sequence>MILNYLKTSPWTANQKEAQKIFDYVVKKFWKKNAGKFEFSRKKNLYKEIVNLLRFIKKTK</sequence>
<organism evidence="1 2">
    <name type="scientific">Capnocytophaga canimorsus</name>
    <dbReference type="NCBI Taxonomy" id="28188"/>
    <lineage>
        <taxon>Bacteria</taxon>
        <taxon>Pseudomonadati</taxon>
        <taxon>Bacteroidota</taxon>
        <taxon>Flavobacteriia</taxon>
        <taxon>Flavobacteriales</taxon>
        <taxon>Flavobacteriaceae</taxon>
        <taxon>Capnocytophaga</taxon>
    </lineage>
</organism>
<protein>
    <submittedName>
        <fullName evidence="1">Uncharacterized protein</fullName>
    </submittedName>
</protein>
<gene>
    <name evidence="1" type="ORF">CCAN12_470016</name>
</gene>
<proteinExistence type="predicted"/>
<dbReference type="EMBL" id="CDOE01000042">
    <property type="protein sequence ID" value="CEN33816.1"/>
    <property type="molecule type" value="Genomic_DNA"/>
</dbReference>
<dbReference type="AlphaFoldDB" id="A0A0B7H2L5"/>
<evidence type="ECO:0000313" key="1">
    <source>
        <dbReference type="EMBL" id="CEN33816.1"/>
    </source>
</evidence>
<reference evidence="1 2" key="1">
    <citation type="submission" date="2015-01" db="EMBL/GenBank/DDBJ databases">
        <authorList>
            <person name="Xiang T."/>
            <person name="Song Y."/>
            <person name="Huang L."/>
            <person name="Wang B."/>
            <person name="Wu P."/>
        </authorList>
    </citation>
    <scope>NUCLEOTIDE SEQUENCE [LARGE SCALE GENOMIC DNA]</scope>
    <source>
        <strain evidence="1 2">Cc12</strain>
    </source>
</reference>
<accession>A0A0B7H2L5</accession>
<dbReference type="Proteomes" id="UP000044026">
    <property type="component" value="Unassembled WGS sequence"/>
</dbReference>